<feature type="transmembrane region" description="Helical" evidence="6">
    <location>
        <begin position="7"/>
        <end position="29"/>
    </location>
</feature>
<keyword evidence="2" id="KW-1003">Cell membrane</keyword>
<keyword evidence="4 6" id="KW-1133">Transmembrane helix</keyword>
<gene>
    <name evidence="7" type="ORF">H8712_01010</name>
</gene>
<comment type="subcellular location">
    <subcellularLocation>
        <location evidence="1">Cell membrane</location>
        <topology evidence="1">Multi-pass membrane protein</topology>
    </subcellularLocation>
</comment>
<evidence type="ECO:0000256" key="3">
    <source>
        <dbReference type="ARBA" id="ARBA00022692"/>
    </source>
</evidence>
<sequence length="503" mass="56774">MKNQLKAGVIFSYISTGITVLIQLIYLPIMIRILGQSEYGLYSVVSGVVSYLSLFSLGFSGAYLRFFSRFKYQDDKKKLASLNGMFIILFCVLAFIALVSGIILSFFPRQIFGSKLSDAELIKARILMVILVFSMAIVLVSSIFEAITRAYEQYIFQQAVYLMVVVVNPFLCLPLLLMGYRSVMLVLVGAVISIGRLVANVWFCVFKLKIPISFHNFEFKLLKEISAFSFFLLLNMLIEQVNWNVDKLILSHTSGTKEVAVYGVASQINGLFINFSTTVSSVFSPKINRIVAEERENYQKKFTKLMVKIGRIQWLLLGMLTTGFIIFGKYFIVHIYAGKGYEKSYITSLCLVIPALIQLIQNVGVEMQRALNKHQFCSIIYFVMAIINVAISIPLANKFGAVGAAMGTMISLVISDGIIMNVFYHKILKINIKLFWKEIMSTLKGFAVPVISGILIMKYIKFSSIMEYLVVGGVYVVVYSISIWKMSCNEEERKMVLGLINKF</sequence>
<evidence type="ECO:0000313" key="8">
    <source>
        <dbReference type="Proteomes" id="UP000661649"/>
    </source>
</evidence>
<accession>A0ABR7P7C2</accession>
<dbReference type="EMBL" id="JACRTP010000001">
    <property type="protein sequence ID" value="MBC8627219.1"/>
    <property type="molecule type" value="Genomic_DNA"/>
</dbReference>
<dbReference type="Proteomes" id="UP000661649">
    <property type="component" value="Unassembled WGS sequence"/>
</dbReference>
<organism evidence="7 8">
    <name type="scientific">Blautia stercoris</name>
    <dbReference type="NCBI Taxonomy" id="871664"/>
    <lineage>
        <taxon>Bacteria</taxon>
        <taxon>Bacillati</taxon>
        <taxon>Bacillota</taxon>
        <taxon>Clostridia</taxon>
        <taxon>Lachnospirales</taxon>
        <taxon>Lachnospiraceae</taxon>
        <taxon>Blautia</taxon>
    </lineage>
</organism>
<dbReference type="InterPro" id="IPR050833">
    <property type="entry name" value="Poly_Biosynth_Transport"/>
</dbReference>
<dbReference type="PANTHER" id="PTHR30250">
    <property type="entry name" value="PST FAMILY PREDICTED COLANIC ACID TRANSPORTER"/>
    <property type="match status" value="1"/>
</dbReference>
<feature type="transmembrane region" description="Helical" evidence="6">
    <location>
        <begin position="468"/>
        <end position="486"/>
    </location>
</feature>
<feature type="transmembrane region" description="Helical" evidence="6">
    <location>
        <begin position="85"/>
        <end position="106"/>
    </location>
</feature>
<feature type="transmembrane region" description="Helical" evidence="6">
    <location>
        <begin position="159"/>
        <end position="177"/>
    </location>
</feature>
<evidence type="ECO:0000256" key="1">
    <source>
        <dbReference type="ARBA" id="ARBA00004651"/>
    </source>
</evidence>
<feature type="transmembrane region" description="Helical" evidence="6">
    <location>
        <begin position="345"/>
        <end position="364"/>
    </location>
</feature>
<feature type="transmembrane region" description="Helical" evidence="6">
    <location>
        <begin position="445"/>
        <end position="462"/>
    </location>
</feature>
<feature type="transmembrane region" description="Helical" evidence="6">
    <location>
        <begin position="41"/>
        <end position="64"/>
    </location>
</feature>
<dbReference type="Pfam" id="PF01943">
    <property type="entry name" value="Polysacc_synt"/>
    <property type="match status" value="1"/>
</dbReference>
<evidence type="ECO:0000313" key="7">
    <source>
        <dbReference type="EMBL" id="MBC8627219.1"/>
    </source>
</evidence>
<feature type="transmembrane region" description="Helical" evidence="6">
    <location>
        <begin position="402"/>
        <end position="424"/>
    </location>
</feature>
<evidence type="ECO:0000256" key="6">
    <source>
        <dbReference type="SAM" id="Phobius"/>
    </source>
</evidence>
<feature type="transmembrane region" description="Helical" evidence="6">
    <location>
        <begin position="126"/>
        <end position="147"/>
    </location>
</feature>
<feature type="transmembrane region" description="Helical" evidence="6">
    <location>
        <begin position="314"/>
        <end position="333"/>
    </location>
</feature>
<feature type="transmembrane region" description="Helical" evidence="6">
    <location>
        <begin position="376"/>
        <end position="396"/>
    </location>
</feature>
<feature type="transmembrane region" description="Helical" evidence="6">
    <location>
        <begin position="183"/>
        <end position="206"/>
    </location>
</feature>
<keyword evidence="5 6" id="KW-0472">Membrane</keyword>
<keyword evidence="8" id="KW-1185">Reference proteome</keyword>
<reference evidence="7 8" key="1">
    <citation type="submission" date="2020-08" db="EMBL/GenBank/DDBJ databases">
        <title>Genome public.</title>
        <authorList>
            <person name="Liu C."/>
            <person name="Sun Q."/>
        </authorList>
    </citation>
    <scope>NUCLEOTIDE SEQUENCE [LARGE SCALE GENOMIC DNA]</scope>
    <source>
        <strain evidence="7 8">3_YM_SP_D4_24.mj</strain>
    </source>
</reference>
<evidence type="ECO:0000256" key="4">
    <source>
        <dbReference type="ARBA" id="ARBA00022989"/>
    </source>
</evidence>
<keyword evidence="3 6" id="KW-0812">Transmembrane</keyword>
<comment type="caution">
    <text evidence="7">The sequence shown here is derived from an EMBL/GenBank/DDBJ whole genome shotgun (WGS) entry which is preliminary data.</text>
</comment>
<dbReference type="InterPro" id="IPR002797">
    <property type="entry name" value="Polysacc_synth"/>
</dbReference>
<protein>
    <submittedName>
        <fullName evidence="7">Oligosaccharide flippase family protein</fullName>
    </submittedName>
</protein>
<evidence type="ECO:0000256" key="5">
    <source>
        <dbReference type="ARBA" id="ARBA00023136"/>
    </source>
</evidence>
<name>A0ABR7P7C2_9FIRM</name>
<evidence type="ECO:0000256" key="2">
    <source>
        <dbReference type="ARBA" id="ARBA00022475"/>
    </source>
</evidence>
<proteinExistence type="predicted"/>
<dbReference type="RefSeq" id="WP_187558052.1">
    <property type="nucleotide sequence ID" value="NZ_JACRTP010000001.1"/>
</dbReference>
<dbReference type="PANTHER" id="PTHR30250:SF11">
    <property type="entry name" value="O-ANTIGEN TRANSPORTER-RELATED"/>
    <property type="match status" value="1"/>
</dbReference>